<proteinExistence type="predicted"/>
<keyword evidence="1" id="KW-0808">Transferase</keyword>
<name>A0AAD4LCM2_9AGAM</name>
<protein>
    <recommendedName>
        <fullName evidence="5">N-acetyltransferase domain-containing protein</fullName>
    </recommendedName>
</protein>
<feature type="transmembrane region" description="Helical" evidence="2">
    <location>
        <begin position="72"/>
        <end position="91"/>
    </location>
</feature>
<dbReference type="Proteomes" id="UP001201163">
    <property type="component" value="Unassembled WGS sequence"/>
</dbReference>
<reference evidence="3" key="1">
    <citation type="submission" date="2022-01" db="EMBL/GenBank/DDBJ databases">
        <title>Comparative genomics reveals a dynamic genome evolution in the ectomycorrhizal milk-cap (Lactarius) mushrooms.</title>
        <authorList>
            <consortium name="DOE Joint Genome Institute"/>
            <person name="Lebreton A."/>
            <person name="Tang N."/>
            <person name="Kuo A."/>
            <person name="LaButti K."/>
            <person name="Drula E."/>
            <person name="Barry K."/>
            <person name="Clum A."/>
            <person name="Lipzen A."/>
            <person name="Mousain D."/>
            <person name="Ng V."/>
            <person name="Wang R."/>
            <person name="Wang X."/>
            <person name="Dai Y."/>
            <person name="Henrissat B."/>
            <person name="Grigoriev I.V."/>
            <person name="Guerin-Laguette A."/>
            <person name="Yu F."/>
            <person name="Martin F.M."/>
        </authorList>
    </citation>
    <scope>NUCLEOTIDE SEQUENCE</scope>
    <source>
        <strain evidence="3">QP</strain>
    </source>
</reference>
<feature type="transmembrane region" description="Helical" evidence="2">
    <location>
        <begin position="39"/>
        <end position="60"/>
    </location>
</feature>
<keyword evidence="2" id="KW-0472">Membrane</keyword>
<evidence type="ECO:0000256" key="1">
    <source>
        <dbReference type="ARBA" id="ARBA00022679"/>
    </source>
</evidence>
<dbReference type="GO" id="GO:0008080">
    <property type="term" value="F:N-acetyltransferase activity"/>
    <property type="evidence" value="ECO:0007669"/>
    <property type="project" value="InterPro"/>
</dbReference>
<evidence type="ECO:0000313" key="4">
    <source>
        <dbReference type="Proteomes" id="UP001201163"/>
    </source>
</evidence>
<evidence type="ECO:0008006" key="5">
    <source>
        <dbReference type="Google" id="ProtNLM"/>
    </source>
</evidence>
<accession>A0AAD4LCM2</accession>
<dbReference type="AlphaFoldDB" id="A0AAD4LCM2"/>
<dbReference type="PANTHER" id="PTHR13947:SF37">
    <property type="entry name" value="LD18367P"/>
    <property type="match status" value="1"/>
</dbReference>
<keyword evidence="2" id="KW-1133">Transmembrane helix</keyword>
<dbReference type="PANTHER" id="PTHR13947">
    <property type="entry name" value="GNAT FAMILY N-ACETYLTRANSFERASE"/>
    <property type="match status" value="1"/>
</dbReference>
<dbReference type="EMBL" id="JAKELL010000040">
    <property type="protein sequence ID" value="KAH8988845.1"/>
    <property type="molecule type" value="Genomic_DNA"/>
</dbReference>
<evidence type="ECO:0000313" key="3">
    <source>
        <dbReference type="EMBL" id="KAH8988845.1"/>
    </source>
</evidence>
<comment type="caution">
    <text evidence="3">The sequence shown here is derived from an EMBL/GenBank/DDBJ whole genome shotgun (WGS) entry which is preliminary data.</text>
</comment>
<keyword evidence="2" id="KW-0812">Transmembrane</keyword>
<keyword evidence="4" id="KW-1185">Reference proteome</keyword>
<organism evidence="3 4">
    <name type="scientific">Lactarius akahatsu</name>
    <dbReference type="NCBI Taxonomy" id="416441"/>
    <lineage>
        <taxon>Eukaryota</taxon>
        <taxon>Fungi</taxon>
        <taxon>Dikarya</taxon>
        <taxon>Basidiomycota</taxon>
        <taxon>Agaricomycotina</taxon>
        <taxon>Agaricomycetes</taxon>
        <taxon>Russulales</taxon>
        <taxon>Russulaceae</taxon>
        <taxon>Lactarius</taxon>
    </lineage>
</organism>
<gene>
    <name evidence="3" type="ORF">EDB92DRAFT_986734</name>
</gene>
<dbReference type="InterPro" id="IPR050769">
    <property type="entry name" value="NAT_camello-type"/>
</dbReference>
<sequence length="268" mass="31150">MPETPAARIRAYTKRDEKEVRFMIGQAQMEPLAYANHQMYFHPLTLAVWIGFSSIFTHYMNWWPNSEYGILSWLQVLPAFFASAVPVMFFIDWKNRPTVEDKVEKVLRRIDLLNIQNYYVRSPASGLWLFEHGDKIIGMIAIDASLDASNDEPITQQTSVERLKEALERKGTSHTAVIRHFFAEEAYRSVKIEDDLLEYAVEKTFEANKTVDTIRIAASPLRPAILESLRRNRFSKGDRVESIGILNWEICWYNLERSRWEAAKQGAK</sequence>
<evidence type="ECO:0000256" key="2">
    <source>
        <dbReference type="SAM" id="Phobius"/>
    </source>
</evidence>